<feature type="transmembrane region" description="Helical" evidence="7">
    <location>
        <begin position="404"/>
        <end position="424"/>
    </location>
</feature>
<evidence type="ECO:0000256" key="7">
    <source>
        <dbReference type="SAM" id="Phobius"/>
    </source>
</evidence>
<keyword evidence="3 7" id="KW-0812">Transmembrane</keyword>
<protein>
    <submittedName>
        <fullName evidence="9">RDD family protein</fullName>
    </submittedName>
</protein>
<dbReference type="Pfam" id="PF06271">
    <property type="entry name" value="RDD"/>
    <property type="match status" value="1"/>
</dbReference>
<keyword evidence="5 7" id="KW-0472">Membrane</keyword>
<feature type="compositionally biased region" description="Pro residues" evidence="6">
    <location>
        <begin position="254"/>
        <end position="265"/>
    </location>
</feature>
<evidence type="ECO:0000256" key="5">
    <source>
        <dbReference type="ARBA" id="ARBA00023136"/>
    </source>
</evidence>
<dbReference type="PANTHER" id="PTHR36115">
    <property type="entry name" value="PROLINE-RICH ANTIGEN HOMOLOG-RELATED"/>
    <property type="match status" value="1"/>
</dbReference>
<feature type="transmembrane region" description="Helical" evidence="7">
    <location>
        <begin position="457"/>
        <end position="480"/>
    </location>
</feature>
<dbReference type="EMBL" id="JAVREP010000001">
    <property type="protein sequence ID" value="MDT0326812.1"/>
    <property type="molecule type" value="Genomic_DNA"/>
</dbReference>
<gene>
    <name evidence="9" type="ORF">RM479_00100</name>
</gene>
<feature type="region of interest" description="Disordered" evidence="6">
    <location>
        <begin position="173"/>
        <end position="192"/>
    </location>
</feature>
<evidence type="ECO:0000256" key="3">
    <source>
        <dbReference type="ARBA" id="ARBA00022692"/>
    </source>
</evidence>
<feature type="compositionally biased region" description="Low complexity" evidence="6">
    <location>
        <begin position="266"/>
        <end position="283"/>
    </location>
</feature>
<dbReference type="InterPro" id="IPR051791">
    <property type="entry name" value="Pra-immunoreactive"/>
</dbReference>
<reference evidence="10" key="1">
    <citation type="submission" date="2023-07" db="EMBL/GenBank/DDBJ databases">
        <title>30 novel species of actinomycetes from the DSMZ collection.</title>
        <authorList>
            <person name="Nouioui I."/>
        </authorList>
    </citation>
    <scope>NUCLEOTIDE SEQUENCE [LARGE SCALE GENOMIC DNA]</scope>
    <source>
        <strain evidence="10">DSM 44743</strain>
    </source>
</reference>
<dbReference type="Proteomes" id="UP001183390">
    <property type="component" value="Unassembled WGS sequence"/>
</dbReference>
<dbReference type="InterPro" id="IPR010432">
    <property type="entry name" value="RDD"/>
</dbReference>
<keyword evidence="10" id="KW-1185">Reference proteome</keyword>
<evidence type="ECO:0000256" key="6">
    <source>
        <dbReference type="SAM" id="MobiDB-lite"/>
    </source>
</evidence>
<dbReference type="RefSeq" id="WP_311509580.1">
    <property type="nucleotide sequence ID" value="NZ_JAVREP010000001.1"/>
</dbReference>
<keyword evidence="2" id="KW-1003">Cell membrane</keyword>
<feature type="transmembrane region" description="Helical" evidence="7">
    <location>
        <begin position="372"/>
        <end position="392"/>
    </location>
</feature>
<proteinExistence type="predicted"/>
<evidence type="ECO:0000313" key="10">
    <source>
        <dbReference type="Proteomes" id="UP001183390"/>
    </source>
</evidence>
<organism evidence="9 10">
    <name type="scientific">Nocardiopsis lambiniae</name>
    <dbReference type="NCBI Taxonomy" id="3075539"/>
    <lineage>
        <taxon>Bacteria</taxon>
        <taxon>Bacillati</taxon>
        <taxon>Actinomycetota</taxon>
        <taxon>Actinomycetes</taxon>
        <taxon>Streptosporangiales</taxon>
        <taxon>Nocardiopsidaceae</taxon>
        <taxon>Nocardiopsis</taxon>
    </lineage>
</organism>
<comment type="caution">
    <text evidence="9">The sequence shown here is derived from an EMBL/GenBank/DDBJ whole genome shotgun (WGS) entry which is preliminary data.</text>
</comment>
<dbReference type="PANTHER" id="PTHR36115:SF4">
    <property type="entry name" value="MEMBRANE PROTEIN"/>
    <property type="match status" value="1"/>
</dbReference>
<feature type="domain" description="RDD" evidence="8">
    <location>
        <begin position="358"/>
        <end position="501"/>
    </location>
</feature>
<sequence>MSGATQVDALAVRIHAIDWNGNLDHTRSRVLLMREYLRRMALWTRTLDARGWPFYDLAEFAAPGIRATDEVLKGVKDDPDIVRQFPTVGKTCVWALHLAAARDAGASLPDLPDPFEPLIRMYERGGGFSLSTTGTIDIDGAGIHRGTLLHHLGDTPKAPETDTELNALDDIGREVPETAPNGGGAEEAAPARRYAGYTITATPATGEGEPRVLPTGPTAPQPEAPSAKAAVSEPPPSGDAPPTAPAITGTDGGPPRPQFAPPGPPAYATSAHPTGVGPAGHPVPGAPYGGGGMPPAGTPAHGHPPFAGYPVPPAGYPVHPGGRPGYPVGHPGSGYGTPVVRLSDPAQWDPNNPTVGLADSGQRFLARFLDTLAVGVLWFLSMMASTLTAVAIGGGDIVDGASETGFAIGYVFSFFLLPILWEWFQVSVWGRSLGKIALGLWVVPTEGGKRRLPAGRALLRALCFAPGVFNLVNLLLPWSLTNVLWHLRDKQRRQCLHDRFSRSVVVQTSR</sequence>
<keyword evidence="4 7" id="KW-1133">Transmembrane helix</keyword>
<feature type="region of interest" description="Disordered" evidence="6">
    <location>
        <begin position="201"/>
        <end position="284"/>
    </location>
</feature>
<evidence type="ECO:0000256" key="2">
    <source>
        <dbReference type="ARBA" id="ARBA00022475"/>
    </source>
</evidence>
<accession>A0ABU2M2I0</accession>
<evidence type="ECO:0000256" key="4">
    <source>
        <dbReference type="ARBA" id="ARBA00022989"/>
    </source>
</evidence>
<evidence type="ECO:0000256" key="1">
    <source>
        <dbReference type="ARBA" id="ARBA00004651"/>
    </source>
</evidence>
<comment type="subcellular location">
    <subcellularLocation>
        <location evidence="1">Cell membrane</location>
        <topology evidence="1">Multi-pass membrane protein</topology>
    </subcellularLocation>
</comment>
<name>A0ABU2M2I0_9ACTN</name>
<feature type="compositionally biased region" description="Pro residues" evidence="6">
    <location>
        <begin position="233"/>
        <end position="244"/>
    </location>
</feature>
<evidence type="ECO:0000313" key="9">
    <source>
        <dbReference type="EMBL" id="MDT0326812.1"/>
    </source>
</evidence>
<evidence type="ECO:0000259" key="8">
    <source>
        <dbReference type="Pfam" id="PF06271"/>
    </source>
</evidence>